<evidence type="ECO:0000313" key="1">
    <source>
        <dbReference type="EMBL" id="MFC0581290.1"/>
    </source>
</evidence>
<dbReference type="Proteomes" id="UP001589862">
    <property type="component" value="Unassembled WGS sequence"/>
</dbReference>
<accession>A0ABV6P830</accession>
<organism evidence="1 2">
    <name type="scientific">Micrococcoides hystricis</name>
    <dbReference type="NCBI Taxonomy" id="1572761"/>
    <lineage>
        <taxon>Bacteria</taxon>
        <taxon>Bacillati</taxon>
        <taxon>Actinomycetota</taxon>
        <taxon>Actinomycetes</taxon>
        <taxon>Micrococcales</taxon>
        <taxon>Micrococcaceae</taxon>
        <taxon>Micrococcoides</taxon>
    </lineage>
</organism>
<proteinExistence type="predicted"/>
<name>A0ABV6P830_9MICC</name>
<reference evidence="1 2" key="1">
    <citation type="submission" date="2024-09" db="EMBL/GenBank/DDBJ databases">
        <authorList>
            <person name="Sun Q."/>
            <person name="Mori K."/>
        </authorList>
    </citation>
    <scope>NUCLEOTIDE SEQUENCE [LARGE SCALE GENOMIC DNA]</scope>
    <source>
        <strain evidence="1 2">NCAIM B.02604</strain>
    </source>
</reference>
<dbReference type="RefSeq" id="WP_377457980.1">
    <property type="nucleotide sequence ID" value="NZ_JBHLUB010000002.1"/>
</dbReference>
<gene>
    <name evidence="1" type="ORF">ACFFFR_02645</name>
</gene>
<protein>
    <submittedName>
        <fullName evidence="1">Uncharacterized protein</fullName>
    </submittedName>
</protein>
<dbReference type="EMBL" id="JBHLUB010000002">
    <property type="protein sequence ID" value="MFC0581290.1"/>
    <property type="molecule type" value="Genomic_DNA"/>
</dbReference>
<evidence type="ECO:0000313" key="2">
    <source>
        <dbReference type="Proteomes" id="UP001589862"/>
    </source>
</evidence>
<keyword evidence="2" id="KW-1185">Reference proteome</keyword>
<sequence>MTHKRGYILGSDGFEETPEQVLRAPVKLVLLGVETIQELLGFLGVEHRWVRGEQNLGGRNREFRVKLQP</sequence>
<comment type="caution">
    <text evidence="1">The sequence shown here is derived from an EMBL/GenBank/DDBJ whole genome shotgun (WGS) entry which is preliminary data.</text>
</comment>